<dbReference type="Pfam" id="PF01656">
    <property type="entry name" value="CbiA"/>
    <property type="match status" value="1"/>
</dbReference>
<keyword evidence="7" id="KW-1133">Transmembrane helix</keyword>
<evidence type="ECO:0000256" key="1">
    <source>
        <dbReference type="ARBA" id="ARBA00004651"/>
    </source>
</evidence>
<name>A0AAP5I8B0_9CYAN</name>
<dbReference type="InterPro" id="IPR002586">
    <property type="entry name" value="CobQ/CobB/MinD/ParA_Nub-bd_dom"/>
</dbReference>
<keyword evidence="6" id="KW-0067">ATP-binding</keyword>
<dbReference type="InterPro" id="IPR027417">
    <property type="entry name" value="P-loop_NTPase"/>
</dbReference>
<feature type="domain" description="Polysaccharide chain length determinant N-terminal" evidence="10">
    <location>
        <begin position="68"/>
        <end position="167"/>
    </location>
</feature>
<reference evidence="12" key="1">
    <citation type="journal article" date="2021" name="Science">
        <title>Hunting the eagle killer: A cyanobacterial neurotoxin causes vacuolar myelinopathy.</title>
        <authorList>
            <person name="Breinlinger S."/>
            <person name="Phillips T.J."/>
            <person name="Haram B.N."/>
            <person name="Mares J."/>
            <person name="Martinez Yerena J.A."/>
            <person name="Hrouzek P."/>
            <person name="Sobotka R."/>
            <person name="Henderson W.M."/>
            <person name="Schmieder P."/>
            <person name="Williams S.M."/>
            <person name="Lauderdale J.D."/>
            <person name="Wilde H.D."/>
            <person name="Gerrin W."/>
            <person name="Kust A."/>
            <person name="Washington J.W."/>
            <person name="Wagner C."/>
            <person name="Geier B."/>
            <person name="Liebeke M."/>
            <person name="Enke H."/>
            <person name="Niedermeyer T.H.J."/>
            <person name="Wilde S.B."/>
        </authorList>
    </citation>
    <scope>NUCLEOTIDE SEQUENCE [LARGE SCALE GENOMIC DNA]</scope>
    <source>
        <strain evidence="12">Thurmond2011</strain>
    </source>
</reference>
<comment type="subcellular location">
    <subcellularLocation>
        <location evidence="1">Cell membrane</location>
        <topology evidence="1">Multi-pass membrane protein</topology>
    </subcellularLocation>
</comment>
<evidence type="ECO:0000256" key="4">
    <source>
        <dbReference type="ARBA" id="ARBA00022692"/>
    </source>
</evidence>
<gene>
    <name evidence="11" type="ORF">G7B40_010860</name>
</gene>
<dbReference type="EMBL" id="JAALHA020000004">
    <property type="protein sequence ID" value="MDR9895063.1"/>
    <property type="molecule type" value="Genomic_DNA"/>
</dbReference>
<dbReference type="Gene3D" id="3.40.50.300">
    <property type="entry name" value="P-loop containing nucleotide triphosphate hydrolases"/>
    <property type="match status" value="1"/>
</dbReference>
<keyword evidence="8" id="KW-0472">Membrane</keyword>
<dbReference type="SUPFAM" id="SSF52540">
    <property type="entry name" value="P-loop containing nucleoside triphosphate hydrolases"/>
    <property type="match status" value="1"/>
</dbReference>
<dbReference type="AlphaFoldDB" id="A0AAP5I8B0"/>
<evidence type="ECO:0000313" key="11">
    <source>
        <dbReference type="EMBL" id="MDR9895063.1"/>
    </source>
</evidence>
<accession>A0AAP5I8B0</accession>
<evidence type="ECO:0000256" key="2">
    <source>
        <dbReference type="ARBA" id="ARBA00006683"/>
    </source>
</evidence>
<organism evidence="11 12">
    <name type="scientific">Aetokthonos hydrillicola Thurmond2011</name>
    <dbReference type="NCBI Taxonomy" id="2712845"/>
    <lineage>
        <taxon>Bacteria</taxon>
        <taxon>Bacillati</taxon>
        <taxon>Cyanobacteriota</taxon>
        <taxon>Cyanophyceae</taxon>
        <taxon>Nostocales</taxon>
        <taxon>Hapalosiphonaceae</taxon>
        <taxon>Aetokthonos</taxon>
    </lineage>
</organism>
<sequence>MLLATNQFTDKRNIYQQAAIVLETVGNNSTMPIKEQNLQQQRNNSYPKQMMPSWNKRIPEAEEQNAGLGQVTAVLRRKIAVIVSVTVIVTTAAAAWTSTRTPEYEGKFQLLVEPLKSSENELLVLLSRTLQQNVNEITKQNKTDLDYQALVEVLKSPKVVAPVVSKLQSQYPDIKYDQLVGNDVDGKAVSRIGTLNINRIKQGKELSRVIEVRYRESNPDKIQTVLSEISQAYRHYSLEQQQTNLSQGIKFVDQQVPKVRQRVSSLQRDLQALQQRYGVFNPELQGDQLLKRQDENVAQIRETEKKLAESKSLYASLQGQLGMQQNEAIAASALSESPQYQQILTRIRDIEAKIATESARFREDSPIIQSLREQRNQLLPLLNQEARNAVGNSISNARNLPQVGTYQNTVRVELIQQLANTANQIRLLETSLQANYRAQQQLNQQVKEYPVVSRQYSNMQRDLRVATDTLTQMLGKKEALRLDAAQQEIPWELIMPPTIPRDKTGKLIAVSPNHPRDIILGAVAGLLLGILTAFFIENAESVLHDFDEVKRATKLSVLGNIPFEKDLKKELKKLQLADVSYQTRKKGTGEDVKRTVKSRQEEASTFKLAFYSLYNKIQSLGYEIPIRSMAISSAGSSVGKTTVAANIAQIAAETGKRVLLIDANLRNPQLHHNLGIVNAKGLSEVLSDGLDLNDVIAQSPNDENLFVVTAGQVPQNPTKLFSSQRMQRFVEKSQEEFDLVIYDTSKLMGSLDTHILAQRLDAIVLVVGLGKTDRNAFHQALDELKTSRLPVLGIVTNHPKL</sequence>
<evidence type="ECO:0000313" key="12">
    <source>
        <dbReference type="Proteomes" id="UP000667802"/>
    </source>
</evidence>
<comment type="caution">
    <text evidence="11">The sequence shown here is derived from an EMBL/GenBank/DDBJ whole genome shotgun (WGS) entry which is preliminary data.</text>
</comment>
<dbReference type="GO" id="GO:0005524">
    <property type="term" value="F:ATP binding"/>
    <property type="evidence" value="ECO:0007669"/>
    <property type="project" value="UniProtKB-KW"/>
</dbReference>
<protein>
    <submittedName>
        <fullName evidence="11">Polysaccharide biosynthesis tyrosine autokinase</fullName>
        <ecNumber evidence="11">2.7.10.2</ecNumber>
    </submittedName>
</protein>
<dbReference type="RefSeq" id="WP_243902960.1">
    <property type="nucleotide sequence ID" value="NZ_JAALHA020000004.1"/>
</dbReference>
<dbReference type="Proteomes" id="UP000667802">
    <property type="component" value="Unassembled WGS sequence"/>
</dbReference>
<evidence type="ECO:0000256" key="6">
    <source>
        <dbReference type="ARBA" id="ARBA00022840"/>
    </source>
</evidence>
<comment type="similarity">
    <text evidence="2">Belongs to the CpsC/CapA family.</text>
</comment>
<keyword evidence="12" id="KW-1185">Reference proteome</keyword>
<dbReference type="Pfam" id="PF02706">
    <property type="entry name" value="Wzz"/>
    <property type="match status" value="1"/>
</dbReference>
<proteinExistence type="inferred from homology"/>
<dbReference type="GO" id="GO:0004715">
    <property type="term" value="F:non-membrane spanning protein tyrosine kinase activity"/>
    <property type="evidence" value="ECO:0007669"/>
    <property type="project" value="UniProtKB-EC"/>
</dbReference>
<dbReference type="CDD" id="cd05387">
    <property type="entry name" value="BY-kinase"/>
    <property type="match status" value="1"/>
</dbReference>
<evidence type="ECO:0000256" key="8">
    <source>
        <dbReference type="ARBA" id="ARBA00023136"/>
    </source>
</evidence>
<evidence type="ECO:0000256" key="3">
    <source>
        <dbReference type="ARBA" id="ARBA00022475"/>
    </source>
</evidence>
<dbReference type="InterPro" id="IPR005702">
    <property type="entry name" value="Wzc-like_C"/>
</dbReference>
<evidence type="ECO:0000256" key="5">
    <source>
        <dbReference type="ARBA" id="ARBA00022741"/>
    </source>
</evidence>
<evidence type="ECO:0000259" key="9">
    <source>
        <dbReference type="Pfam" id="PF01656"/>
    </source>
</evidence>
<evidence type="ECO:0000259" key="10">
    <source>
        <dbReference type="Pfam" id="PF02706"/>
    </source>
</evidence>
<dbReference type="PANTHER" id="PTHR32309">
    <property type="entry name" value="TYROSINE-PROTEIN KINASE"/>
    <property type="match status" value="1"/>
</dbReference>
<keyword evidence="4" id="KW-0812">Transmembrane</keyword>
<keyword evidence="11" id="KW-0808">Transferase</keyword>
<dbReference type="NCBIfam" id="TIGR01007">
    <property type="entry name" value="eps_fam"/>
    <property type="match status" value="1"/>
</dbReference>
<dbReference type="InterPro" id="IPR003856">
    <property type="entry name" value="LPS_length_determ_N"/>
</dbReference>
<feature type="domain" description="CobQ/CobB/MinD/ParA nucleotide binding" evidence="9">
    <location>
        <begin position="630"/>
        <end position="797"/>
    </location>
</feature>
<dbReference type="GO" id="GO:0005886">
    <property type="term" value="C:plasma membrane"/>
    <property type="evidence" value="ECO:0007669"/>
    <property type="project" value="UniProtKB-SubCell"/>
</dbReference>
<evidence type="ECO:0000256" key="7">
    <source>
        <dbReference type="ARBA" id="ARBA00022989"/>
    </source>
</evidence>
<keyword evidence="3" id="KW-1003">Cell membrane</keyword>
<dbReference type="EC" id="2.7.10.2" evidence="11"/>
<dbReference type="InterPro" id="IPR050445">
    <property type="entry name" value="Bact_polysacc_biosynth/exp"/>
</dbReference>
<keyword evidence="5" id="KW-0547">Nucleotide-binding</keyword>
<dbReference type="PANTHER" id="PTHR32309:SF13">
    <property type="entry name" value="FERRIC ENTEROBACTIN TRANSPORT PROTEIN FEPE"/>
    <property type="match status" value="1"/>
</dbReference>